<dbReference type="Proteomes" id="UP000616769">
    <property type="component" value="Unassembled WGS sequence"/>
</dbReference>
<sequence>MSIDAPEDEDFGDFQHIENDAPEAIQAITAGPNFAYPDVNKHSVNFNRSKKQTSKTRMDPIPSTSNEKQIEQLKIKQELLMRTIRFQNDQISDLMERVIANEPKNDNTIANESSDQRIDTAIRRLESVVESSFSRMNNRIDSLESKINCSLIPSECLKNGELSKPLIDVHLIRLMEQIKEISEHQREQNLQTFTRIIRAALDEINLMENQDKNEKKK</sequence>
<evidence type="ECO:0000313" key="3">
    <source>
        <dbReference type="Proteomes" id="UP000616769"/>
    </source>
</evidence>
<dbReference type="VEuPathDB" id="VectorBase:SSCA009833"/>
<comment type="caution">
    <text evidence="2">The sequence shown here is derived from an EMBL/GenBank/DDBJ whole genome shotgun (WGS) entry which is preliminary data.</text>
</comment>
<proteinExistence type="predicted"/>
<dbReference type="EMBL" id="JXLN01018233">
    <property type="protein sequence ID" value="KPM11893.1"/>
    <property type="molecule type" value="Genomic_DNA"/>
</dbReference>
<protein>
    <submittedName>
        <fullName evidence="2">Uncharacterized protein</fullName>
    </submittedName>
</protein>
<feature type="region of interest" description="Disordered" evidence="1">
    <location>
        <begin position="39"/>
        <end position="68"/>
    </location>
</feature>
<reference evidence="2 3" key="1">
    <citation type="journal article" date="2015" name="Parasit. Vectors">
        <title>Draft genome of the scabies mite.</title>
        <authorList>
            <person name="Rider S.D.Jr."/>
            <person name="Morgan M.S."/>
            <person name="Arlian L.G."/>
        </authorList>
    </citation>
    <scope>NUCLEOTIDE SEQUENCE [LARGE SCALE GENOMIC DNA]</scope>
    <source>
        <strain evidence="2">Arlian Lab</strain>
    </source>
</reference>
<evidence type="ECO:0000313" key="2">
    <source>
        <dbReference type="EMBL" id="KPM11893.1"/>
    </source>
</evidence>
<accession>A0A132ALW6</accession>
<evidence type="ECO:0000256" key="1">
    <source>
        <dbReference type="SAM" id="MobiDB-lite"/>
    </source>
</evidence>
<name>A0A132ALW6_SARSC</name>
<dbReference type="OrthoDB" id="6510604at2759"/>
<gene>
    <name evidence="2" type="ORF">QR98_0104710</name>
</gene>
<dbReference type="AlphaFoldDB" id="A0A132ALW6"/>
<organism evidence="2 3">
    <name type="scientific">Sarcoptes scabiei</name>
    <name type="common">Itch mite</name>
    <name type="synonym">Acarus scabiei</name>
    <dbReference type="NCBI Taxonomy" id="52283"/>
    <lineage>
        <taxon>Eukaryota</taxon>
        <taxon>Metazoa</taxon>
        <taxon>Ecdysozoa</taxon>
        <taxon>Arthropoda</taxon>
        <taxon>Chelicerata</taxon>
        <taxon>Arachnida</taxon>
        <taxon>Acari</taxon>
        <taxon>Acariformes</taxon>
        <taxon>Sarcoptiformes</taxon>
        <taxon>Astigmata</taxon>
        <taxon>Psoroptidia</taxon>
        <taxon>Sarcoptoidea</taxon>
        <taxon>Sarcoptidae</taxon>
        <taxon>Sarcoptinae</taxon>
        <taxon>Sarcoptes</taxon>
    </lineage>
</organism>